<evidence type="ECO:0000313" key="3">
    <source>
        <dbReference type="Proteomes" id="UP001153269"/>
    </source>
</evidence>
<evidence type="ECO:0000313" key="2">
    <source>
        <dbReference type="EMBL" id="CAB1456514.1"/>
    </source>
</evidence>
<protein>
    <submittedName>
        <fullName evidence="2">Uncharacterized protein</fullName>
    </submittedName>
</protein>
<name>A0A9N7VTD9_PLEPL</name>
<dbReference type="Proteomes" id="UP001153269">
    <property type="component" value="Unassembled WGS sequence"/>
</dbReference>
<feature type="region of interest" description="Disordered" evidence="1">
    <location>
        <begin position="28"/>
        <end position="52"/>
    </location>
</feature>
<organism evidence="2 3">
    <name type="scientific">Pleuronectes platessa</name>
    <name type="common">European plaice</name>
    <dbReference type="NCBI Taxonomy" id="8262"/>
    <lineage>
        <taxon>Eukaryota</taxon>
        <taxon>Metazoa</taxon>
        <taxon>Chordata</taxon>
        <taxon>Craniata</taxon>
        <taxon>Vertebrata</taxon>
        <taxon>Euteleostomi</taxon>
        <taxon>Actinopterygii</taxon>
        <taxon>Neopterygii</taxon>
        <taxon>Teleostei</taxon>
        <taxon>Neoteleostei</taxon>
        <taxon>Acanthomorphata</taxon>
        <taxon>Carangaria</taxon>
        <taxon>Pleuronectiformes</taxon>
        <taxon>Pleuronectoidei</taxon>
        <taxon>Pleuronectidae</taxon>
        <taxon>Pleuronectes</taxon>
    </lineage>
</organism>
<proteinExistence type="predicted"/>
<reference evidence="2" key="1">
    <citation type="submission" date="2020-03" db="EMBL/GenBank/DDBJ databases">
        <authorList>
            <person name="Weist P."/>
        </authorList>
    </citation>
    <scope>NUCLEOTIDE SEQUENCE</scope>
</reference>
<gene>
    <name evidence="2" type="ORF">PLEPLA_LOCUS44298</name>
</gene>
<keyword evidence="3" id="KW-1185">Reference proteome</keyword>
<evidence type="ECO:0000256" key="1">
    <source>
        <dbReference type="SAM" id="MobiDB-lite"/>
    </source>
</evidence>
<sequence>MSPKKVPSDRKISSGVYTGLHYFLDRETADLRERPHPTTAQQKRSSGTPDAFGTLSHNIMLRTLEEIHLPQPFVDIITDVYKGSFLQVICGDQLTEPVPLQGYADDVEMSSRDESVITNMLGRTDEFLLWSKLEVKHTKCAVLYERRSGGNRWYKANYETGGHQRSGPGKDTTNLFANVHIPQNVLQDMNNKTVEAVRRWLGLNTHTTRDILFLSHKEGGLGVPNVEWTYTTTRLTHLIRMLNNDEAAVRELARASLLLDLRRRKVPLANAGQEKFLGFRRKGNGKLDTQAAGYGCRSDWPDLNDLCNRVAVRLKWVKGNSPTAPDASDAVVTDPAVNVEATVYHNGTQQTLHNTTARKSLLNIKQAETKQHWTGLRLQGKVAGLDFADHSVSHTMYRDASVGEDILCFTVKARLQSTGQKSHRVNTTVVRTSSNAGFTPDAAATPKIGVSANP</sequence>
<dbReference type="AlphaFoldDB" id="A0A9N7VTD9"/>
<dbReference type="EMBL" id="CADEAL010004301">
    <property type="protein sequence ID" value="CAB1456514.1"/>
    <property type="molecule type" value="Genomic_DNA"/>
</dbReference>
<comment type="caution">
    <text evidence="2">The sequence shown here is derived from an EMBL/GenBank/DDBJ whole genome shotgun (WGS) entry which is preliminary data.</text>
</comment>
<accession>A0A9N7VTD9</accession>
<feature type="compositionally biased region" description="Polar residues" evidence="1">
    <location>
        <begin position="38"/>
        <end position="48"/>
    </location>
</feature>